<accession>A0A0D6N385</accession>
<dbReference type="Proteomes" id="UP000321891">
    <property type="component" value="Unassembled WGS sequence"/>
</dbReference>
<accession>A0A6N3SNN4</accession>
<dbReference type="Proteomes" id="UP000032671">
    <property type="component" value="Unassembled WGS sequence"/>
</dbReference>
<evidence type="ECO:0000313" key="3">
    <source>
        <dbReference type="Proteomes" id="UP000032671"/>
    </source>
</evidence>
<name>A0A0D6N385_9PROT</name>
<keyword evidence="4" id="KW-1185">Reference proteome</keyword>
<sequence length="59" mass="6820">MMDMVKQRLRRFIRLRLVGLGCFTGSGVLRVMLTGVNAQSRRRLAVFLKLPVANVKLWF</sequence>
<dbReference type="AlphaFoldDB" id="A0A0D6N385"/>
<organism evidence="1 3">
    <name type="scientific">Acetobacter cibinongensis</name>
    <dbReference type="NCBI Taxonomy" id="146475"/>
    <lineage>
        <taxon>Bacteria</taxon>
        <taxon>Pseudomonadati</taxon>
        <taxon>Pseudomonadota</taxon>
        <taxon>Alphaproteobacteria</taxon>
        <taxon>Acetobacterales</taxon>
        <taxon>Acetobacteraceae</taxon>
        <taxon>Acetobacter</taxon>
    </lineage>
</organism>
<protein>
    <submittedName>
        <fullName evidence="1">Uncharacterized protein</fullName>
    </submittedName>
</protein>
<dbReference type="EMBL" id="BAMV01000011">
    <property type="protein sequence ID" value="GAN60399.1"/>
    <property type="molecule type" value="Genomic_DNA"/>
</dbReference>
<comment type="caution">
    <text evidence="1">The sequence shown here is derived from an EMBL/GenBank/DDBJ whole genome shotgun (WGS) entry which is preliminary data.</text>
</comment>
<evidence type="ECO:0000313" key="1">
    <source>
        <dbReference type="EMBL" id="GAN60399.1"/>
    </source>
</evidence>
<evidence type="ECO:0000313" key="2">
    <source>
        <dbReference type="EMBL" id="GEL58103.1"/>
    </source>
</evidence>
<evidence type="ECO:0000313" key="4">
    <source>
        <dbReference type="Proteomes" id="UP000321891"/>
    </source>
</evidence>
<dbReference type="EMBL" id="BJVU01000002">
    <property type="protein sequence ID" value="GEL58103.1"/>
    <property type="molecule type" value="Genomic_DNA"/>
</dbReference>
<reference evidence="1 3" key="1">
    <citation type="submission" date="2012-11" db="EMBL/GenBank/DDBJ databases">
        <title>Whole genome sequence of Acetobacter cibinongensis 4H-1.</title>
        <authorList>
            <person name="Azuma Y."/>
            <person name="Higashiura N."/>
            <person name="Hirakawa H."/>
            <person name="Matsushita K."/>
        </authorList>
    </citation>
    <scope>NUCLEOTIDE SEQUENCE [LARGE SCALE GENOMIC DNA]</scope>
    <source>
        <strain evidence="1 3">4H-1</strain>
    </source>
</reference>
<reference evidence="2 4" key="2">
    <citation type="submission" date="2019-07" db="EMBL/GenBank/DDBJ databases">
        <title>Whole genome shotgun sequence of Acetobacter cibinongensis NBRC 16605.</title>
        <authorList>
            <person name="Hosoyama A."/>
            <person name="Uohara A."/>
            <person name="Ohji S."/>
            <person name="Ichikawa N."/>
        </authorList>
    </citation>
    <scope>NUCLEOTIDE SEQUENCE [LARGE SCALE GENOMIC DNA]</scope>
    <source>
        <strain evidence="2 4">NBRC 16605</strain>
    </source>
</reference>
<proteinExistence type="predicted"/>
<gene>
    <name evidence="1" type="ORF">Abci_011_129</name>
    <name evidence="2" type="ORF">ACI01nite_07050</name>
</gene>